<evidence type="ECO:0000256" key="7">
    <source>
        <dbReference type="ARBA" id="ARBA00048478"/>
    </source>
</evidence>
<dbReference type="InterPro" id="IPR027417">
    <property type="entry name" value="P-loop_NTPase"/>
</dbReference>
<reference evidence="10" key="1">
    <citation type="submission" date="2023-06" db="EMBL/GenBank/DDBJ databases">
        <title>Genomic of Parafulvivirga corallium.</title>
        <authorList>
            <person name="Wang G."/>
        </authorList>
    </citation>
    <scope>NUCLEOTIDE SEQUENCE</scope>
    <source>
        <strain evidence="10">BMA10</strain>
    </source>
</reference>
<evidence type="ECO:0000256" key="2">
    <source>
        <dbReference type="ARBA" id="ARBA00022679"/>
    </source>
</evidence>
<dbReference type="RefSeq" id="WP_346753019.1">
    <property type="nucleotide sequence ID" value="NZ_JAUJEA010000006.1"/>
</dbReference>
<feature type="domain" description="Cytidylate kinase" evidence="9">
    <location>
        <begin position="6"/>
        <end position="220"/>
    </location>
</feature>
<accession>A0ABT8KU40</accession>
<dbReference type="Proteomes" id="UP001172082">
    <property type="component" value="Unassembled WGS sequence"/>
</dbReference>
<dbReference type="InterPro" id="IPR011994">
    <property type="entry name" value="Cytidylate_kinase_dom"/>
</dbReference>
<feature type="binding site" evidence="8">
    <location>
        <begin position="10"/>
        <end position="18"/>
    </location>
    <ligand>
        <name>ATP</name>
        <dbReference type="ChEBI" id="CHEBI:30616"/>
    </ligand>
</feature>
<dbReference type="GO" id="GO:0016301">
    <property type="term" value="F:kinase activity"/>
    <property type="evidence" value="ECO:0007669"/>
    <property type="project" value="UniProtKB-KW"/>
</dbReference>
<dbReference type="InterPro" id="IPR003136">
    <property type="entry name" value="Cytidylate_kin"/>
</dbReference>
<dbReference type="CDD" id="cd02020">
    <property type="entry name" value="CMPK"/>
    <property type="match status" value="1"/>
</dbReference>
<comment type="caution">
    <text evidence="10">The sequence shown here is derived from an EMBL/GenBank/DDBJ whole genome shotgun (WGS) entry which is preliminary data.</text>
</comment>
<gene>
    <name evidence="8 10" type="primary">cmk</name>
    <name evidence="10" type="ORF">QQ008_16515</name>
</gene>
<evidence type="ECO:0000259" key="9">
    <source>
        <dbReference type="Pfam" id="PF02224"/>
    </source>
</evidence>
<proteinExistence type="inferred from homology"/>
<comment type="catalytic activity">
    <reaction evidence="6 8">
        <text>dCMP + ATP = dCDP + ADP</text>
        <dbReference type="Rhea" id="RHEA:25094"/>
        <dbReference type="ChEBI" id="CHEBI:30616"/>
        <dbReference type="ChEBI" id="CHEBI:57566"/>
        <dbReference type="ChEBI" id="CHEBI:58593"/>
        <dbReference type="ChEBI" id="CHEBI:456216"/>
        <dbReference type="EC" id="2.7.4.25"/>
    </reaction>
</comment>
<dbReference type="EMBL" id="JAUJEA010000006">
    <property type="protein sequence ID" value="MDN5202995.1"/>
    <property type="molecule type" value="Genomic_DNA"/>
</dbReference>
<dbReference type="Gene3D" id="3.40.50.300">
    <property type="entry name" value="P-loop containing nucleotide triphosphate hydrolases"/>
    <property type="match status" value="1"/>
</dbReference>
<dbReference type="SUPFAM" id="SSF52540">
    <property type="entry name" value="P-loop containing nucleoside triphosphate hydrolases"/>
    <property type="match status" value="1"/>
</dbReference>
<evidence type="ECO:0000256" key="1">
    <source>
        <dbReference type="ARBA" id="ARBA00009427"/>
    </source>
</evidence>
<evidence type="ECO:0000313" key="11">
    <source>
        <dbReference type="Proteomes" id="UP001172082"/>
    </source>
</evidence>
<evidence type="ECO:0000256" key="6">
    <source>
        <dbReference type="ARBA" id="ARBA00047615"/>
    </source>
</evidence>
<keyword evidence="3 8" id="KW-0547">Nucleotide-binding</keyword>
<dbReference type="NCBIfam" id="TIGR00017">
    <property type="entry name" value="cmk"/>
    <property type="match status" value="1"/>
</dbReference>
<comment type="similarity">
    <text evidence="1 8">Belongs to the cytidylate kinase family. Type 1 subfamily.</text>
</comment>
<dbReference type="Pfam" id="PF02224">
    <property type="entry name" value="Cytidylate_kin"/>
    <property type="match status" value="1"/>
</dbReference>
<evidence type="ECO:0000256" key="5">
    <source>
        <dbReference type="ARBA" id="ARBA00022840"/>
    </source>
</evidence>
<keyword evidence="8" id="KW-0963">Cytoplasm</keyword>
<keyword evidence="11" id="KW-1185">Reference proteome</keyword>
<keyword evidence="4 8" id="KW-0418">Kinase</keyword>
<organism evidence="10 11">
    <name type="scientific">Splendidivirga corallicola</name>
    <dbReference type="NCBI Taxonomy" id="3051826"/>
    <lineage>
        <taxon>Bacteria</taxon>
        <taxon>Pseudomonadati</taxon>
        <taxon>Bacteroidota</taxon>
        <taxon>Cytophagia</taxon>
        <taxon>Cytophagales</taxon>
        <taxon>Splendidivirgaceae</taxon>
        <taxon>Splendidivirga</taxon>
    </lineage>
</organism>
<comment type="subcellular location">
    <subcellularLocation>
        <location evidence="8">Cytoplasm</location>
    </subcellularLocation>
</comment>
<comment type="catalytic activity">
    <reaction evidence="7 8">
        <text>CMP + ATP = CDP + ADP</text>
        <dbReference type="Rhea" id="RHEA:11600"/>
        <dbReference type="ChEBI" id="CHEBI:30616"/>
        <dbReference type="ChEBI" id="CHEBI:58069"/>
        <dbReference type="ChEBI" id="CHEBI:60377"/>
        <dbReference type="ChEBI" id="CHEBI:456216"/>
        <dbReference type="EC" id="2.7.4.25"/>
    </reaction>
</comment>
<evidence type="ECO:0000256" key="4">
    <source>
        <dbReference type="ARBA" id="ARBA00022777"/>
    </source>
</evidence>
<evidence type="ECO:0000256" key="3">
    <source>
        <dbReference type="ARBA" id="ARBA00022741"/>
    </source>
</evidence>
<dbReference type="HAMAP" id="MF_00238">
    <property type="entry name" value="Cytidyl_kinase_type1"/>
    <property type="match status" value="1"/>
</dbReference>
<sequence length="234" mass="26609">MKKIVIAIDGYSACGKSTAAKAVADELGYIYIDSGAMYRAVTLYFIENYVNLTNPKAVDKALDDIQITFIRNPKTGAVETYLNGLNVEYDIRSMEVSLKVSEVSALTQVRKVMVEQQRRMGKKRGVVMDGRDIGTNVFPDAELKVFMTADFHVRAERRQKELLERDNLVNLDEIKANLRHRDKLDTTREENPLRKAEDAYEIDTTHLTIEEEIEEIINLATSKMIGEKVNEESN</sequence>
<protein>
    <recommendedName>
        <fullName evidence="8">Cytidylate kinase</fullName>
        <shortName evidence="8">CK</shortName>
        <ecNumber evidence="8">2.7.4.25</ecNumber>
    </recommendedName>
    <alternativeName>
        <fullName evidence="8">Cytidine monophosphate kinase</fullName>
        <shortName evidence="8">CMP kinase</shortName>
    </alternativeName>
</protein>
<keyword evidence="2 8" id="KW-0808">Transferase</keyword>
<name>A0ABT8KU40_9BACT</name>
<keyword evidence="5 8" id="KW-0067">ATP-binding</keyword>
<evidence type="ECO:0000313" key="10">
    <source>
        <dbReference type="EMBL" id="MDN5202995.1"/>
    </source>
</evidence>
<evidence type="ECO:0000256" key="8">
    <source>
        <dbReference type="HAMAP-Rule" id="MF_00238"/>
    </source>
</evidence>
<dbReference type="EC" id="2.7.4.25" evidence="8"/>